<dbReference type="AlphaFoldDB" id="A0A5C2S4M5"/>
<feature type="domain" description="BTB" evidence="2">
    <location>
        <begin position="53"/>
        <end position="166"/>
    </location>
</feature>
<dbReference type="SMART" id="SM00225">
    <property type="entry name" value="BTB"/>
    <property type="match status" value="1"/>
</dbReference>
<feature type="region of interest" description="Disordered" evidence="1">
    <location>
        <begin position="1"/>
        <end position="38"/>
    </location>
</feature>
<dbReference type="InterPro" id="IPR011333">
    <property type="entry name" value="SKP1/BTB/POZ_sf"/>
</dbReference>
<dbReference type="InterPro" id="IPR000210">
    <property type="entry name" value="BTB/POZ_dom"/>
</dbReference>
<dbReference type="Gene3D" id="3.30.710.10">
    <property type="entry name" value="Potassium Channel Kv1.1, Chain A"/>
    <property type="match status" value="1"/>
</dbReference>
<evidence type="ECO:0000313" key="4">
    <source>
        <dbReference type="Proteomes" id="UP000313359"/>
    </source>
</evidence>
<organism evidence="3 4">
    <name type="scientific">Lentinus tigrinus ALCF2SS1-6</name>
    <dbReference type="NCBI Taxonomy" id="1328759"/>
    <lineage>
        <taxon>Eukaryota</taxon>
        <taxon>Fungi</taxon>
        <taxon>Dikarya</taxon>
        <taxon>Basidiomycota</taxon>
        <taxon>Agaricomycotina</taxon>
        <taxon>Agaricomycetes</taxon>
        <taxon>Polyporales</taxon>
        <taxon>Polyporaceae</taxon>
        <taxon>Lentinus</taxon>
    </lineage>
</organism>
<evidence type="ECO:0000256" key="1">
    <source>
        <dbReference type="SAM" id="MobiDB-lite"/>
    </source>
</evidence>
<dbReference type="OrthoDB" id="3036049at2759"/>
<reference evidence="3" key="1">
    <citation type="journal article" date="2018" name="Genome Biol. Evol.">
        <title>Genomics and development of Lentinus tigrinus, a white-rot wood-decaying mushroom with dimorphic fruiting bodies.</title>
        <authorList>
            <person name="Wu B."/>
            <person name="Xu Z."/>
            <person name="Knudson A."/>
            <person name="Carlson A."/>
            <person name="Chen N."/>
            <person name="Kovaka S."/>
            <person name="LaButti K."/>
            <person name="Lipzen A."/>
            <person name="Pennachio C."/>
            <person name="Riley R."/>
            <person name="Schakwitz W."/>
            <person name="Umezawa K."/>
            <person name="Ohm R.A."/>
            <person name="Grigoriev I.V."/>
            <person name="Nagy L.G."/>
            <person name="Gibbons J."/>
            <person name="Hibbett D."/>
        </authorList>
    </citation>
    <scope>NUCLEOTIDE SEQUENCE [LARGE SCALE GENOMIC DNA]</scope>
    <source>
        <strain evidence="3">ALCF2SS1-6</strain>
    </source>
</reference>
<name>A0A5C2S4M5_9APHY</name>
<sequence>MSSPDPNTPSAGGIKRAREDQSTGSEALESLHRKKRFSQDRPRRDHEFWFDDGSIALVAKDVEFRVYKRVLSEHSVVFADMLSFPQPSSQQPTSIPQDCPIVHLDDSPEDLRHIFRAIFPRKGATFIPLELGDPTFDMVSAYARLGHKYQIDDLLDQSLRWLKTQFTTNFNTWIKQGLYPFHDEAEYAIGVVNIARLTQCHTILPTAMMICCSLPGETLVRGFERPDGSLEKLGEDDLILCIAKKTALTGATVTSLLSAFDPDDDGFHAVGDSDCIQGLLRLLHQYRRDPGLIVGNSPFPSVDYYFDDYDHMAVCEDCAHHLHSRLREEQEMLWCRLPEIFGLGRIEGWPVGPA</sequence>
<dbReference type="STRING" id="1328759.A0A5C2S4M5"/>
<protein>
    <recommendedName>
        <fullName evidence="2">BTB domain-containing protein</fullName>
    </recommendedName>
</protein>
<evidence type="ECO:0000259" key="2">
    <source>
        <dbReference type="SMART" id="SM00225"/>
    </source>
</evidence>
<keyword evidence="4" id="KW-1185">Reference proteome</keyword>
<feature type="compositionally biased region" description="Polar residues" evidence="1">
    <location>
        <begin position="1"/>
        <end position="10"/>
    </location>
</feature>
<proteinExistence type="predicted"/>
<dbReference type="Pfam" id="PF00651">
    <property type="entry name" value="BTB"/>
    <property type="match status" value="1"/>
</dbReference>
<gene>
    <name evidence="3" type="ORF">L227DRAFT_576907</name>
</gene>
<dbReference type="Proteomes" id="UP000313359">
    <property type="component" value="Unassembled WGS sequence"/>
</dbReference>
<evidence type="ECO:0000313" key="3">
    <source>
        <dbReference type="EMBL" id="RPD58517.1"/>
    </source>
</evidence>
<accession>A0A5C2S4M5</accession>
<dbReference type="EMBL" id="ML122274">
    <property type="protein sequence ID" value="RPD58517.1"/>
    <property type="molecule type" value="Genomic_DNA"/>
</dbReference>